<reference evidence="2 3" key="1">
    <citation type="submission" date="2021-06" db="EMBL/GenBank/DDBJ databases">
        <authorList>
            <person name="Palmer J.M."/>
        </authorList>
    </citation>
    <scope>NUCLEOTIDE SEQUENCE [LARGE SCALE GENOMIC DNA]</scope>
    <source>
        <strain evidence="2 3">AS_MEX2019</strain>
        <tissue evidence="2">Muscle</tissue>
    </source>
</reference>
<accession>A0ABV0XEY2</accession>
<dbReference type="Proteomes" id="UP001469553">
    <property type="component" value="Unassembled WGS sequence"/>
</dbReference>
<organism evidence="2 3">
    <name type="scientific">Ameca splendens</name>
    <dbReference type="NCBI Taxonomy" id="208324"/>
    <lineage>
        <taxon>Eukaryota</taxon>
        <taxon>Metazoa</taxon>
        <taxon>Chordata</taxon>
        <taxon>Craniata</taxon>
        <taxon>Vertebrata</taxon>
        <taxon>Euteleostomi</taxon>
        <taxon>Actinopterygii</taxon>
        <taxon>Neopterygii</taxon>
        <taxon>Teleostei</taxon>
        <taxon>Neoteleostei</taxon>
        <taxon>Acanthomorphata</taxon>
        <taxon>Ovalentaria</taxon>
        <taxon>Atherinomorphae</taxon>
        <taxon>Cyprinodontiformes</taxon>
        <taxon>Goodeidae</taxon>
        <taxon>Ameca</taxon>
    </lineage>
</organism>
<dbReference type="EMBL" id="JAHRIP010001050">
    <property type="protein sequence ID" value="MEQ2280010.1"/>
    <property type="molecule type" value="Genomic_DNA"/>
</dbReference>
<feature type="region of interest" description="Disordered" evidence="1">
    <location>
        <begin position="1"/>
        <end position="30"/>
    </location>
</feature>
<protein>
    <submittedName>
        <fullName evidence="2">Uncharacterized protein</fullName>
    </submittedName>
</protein>
<evidence type="ECO:0000313" key="2">
    <source>
        <dbReference type="EMBL" id="MEQ2280010.1"/>
    </source>
</evidence>
<name>A0ABV0XEY2_9TELE</name>
<gene>
    <name evidence="2" type="ORF">AMECASPLE_015106</name>
</gene>
<evidence type="ECO:0000313" key="3">
    <source>
        <dbReference type="Proteomes" id="UP001469553"/>
    </source>
</evidence>
<comment type="caution">
    <text evidence="2">The sequence shown here is derived from an EMBL/GenBank/DDBJ whole genome shotgun (WGS) entry which is preliminary data.</text>
</comment>
<feature type="compositionally biased region" description="Basic and acidic residues" evidence="1">
    <location>
        <begin position="8"/>
        <end position="27"/>
    </location>
</feature>
<proteinExistence type="predicted"/>
<evidence type="ECO:0000256" key="1">
    <source>
        <dbReference type="SAM" id="MobiDB-lite"/>
    </source>
</evidence>
<keyword evidence="3" id="KW-1185">Reference proteome</keyword>
<sequence>MRITQKQSTEEPPKWIISHRDNREQDKSTSTQALAPNAFRLGEDAGLLSCSKNVLVLILVVFCFIWNQVARAADSVETLRHLLQFLWGETKEF</sequence>